<dbReference type="PANTHER" id="PTHR44329">
    <property type="entry name" value="SERINE/THREONINE-PROTEIN KINASE TNNI3K-RELATED"/>
    <property type="match status" value="1"/>
</dbReference>
<protein>
    <recommendedName>
        <fullName evidence="5">Protein kinase domain-containing protein</fullName>
    </recommendedName>
</protein>
<dbReference type="PROSITE" id="PS50011">
    <property type="entry name" value="PROTEIN_KINASE_DOM"/>
    <property type="match status" value="1"/>
</dbReference>
<gene>
    <name evidence="6" type="ORF">PHLGIDRAFT_162143</name>
</gene>
<dbReference type="Gene3D" id="1.10.510.10">
    <property type="entry name" value="Transferase(Phosphotransferase) domain 1"/>
    <property type="match status" value="1"/>
</dbReference>
<dbReference type="HOGENOM" id="CLU_649091_0_0_1"/>
<dbReference type="Pfam" id="PF00069">
    <property type="entry name" value="Pkinase"/>
    <property type="match status" value="1"/>
</dbReference>
<dbReference type="InterPro" id="IPR011009">
    <property type="entry name" value="Kinase-like_dom_sf"/>
</dbReference>
<keyword evidence="7" id="KW-1185">Reference proteome</keyword>
<keyword evidence="3" id="KW-0418">Kinase</keyword>
<evidence type="ECO:0000313" key="6">
    <source>
        <dbReference type="EMBL" id="KIP05266.1"/>
    </source>
</evidence>
<dbReference type="InterPro" id="IPR051681">
    <property type="entry name" value="Ser/Thr_Kinases-Pseudokinases"/>
</dbReference>
<evidence type="ECO:0000313" key="7">
    <source>
        <dbReference type="Proteomes" id="UP000053257"/>
    </source>
</evidence>
<dbReference type="InterPro" id="IPR000719">
    <property type="entry name" value="Prot_kinase_dom"/>
</dbReference>
<dbReference type="SUPFAM" id="SSF56112">
    <property type="entry name" value="Protein kinase-like (PK-like)"/>
    <property type="match status" value="1"/>
</dbReference>
<evidence type="ECO:0000256" key="2">
    <source>
        <dbReference type="ARBA" id="ARBA00022741"/>
    </source>
</evidence>
<evidence type="ECO:0000256" key="3">
    <source>
        <dbReference type="ARBA" id="ARBA00022777"/>
    </source>
</evidence>
<feature type="domain" description="Protein kinase" evidence="5">
    <location>
        <begin position="258"/>
        <end position="423"/>
    </location>
</feature>
<reference evidence="6 7" key="1">
    <citation type="journal article" date="2014" name="PLoS Genet.">
        <title>Analysis of the Phlebiopsis gigantea genome, transcriptome and secretome provides insight into its pioneer colonization strategies of wood.</title>
        <authorList>
            <person name="Hori C."/>
            <person name="Ishida T."/>
            <person name="Igarashi K."/>
            <person name="Samejima M."/>
            <person name="Suzuki H."/>
            <person name="Master E."/>
            <person name="Ferreira P."/>
            <person name="Ruiz-Duenas F.J."/>
            <person name="Held B."/>
            <person name="Canessa P."/>
            <person name="Larrondo L.F."/>
            <person name="Schmoll M."/>
            <person name="Druzhinina I.S."/>
            <person name="Kubicek C.P."/>
            <person name="Gaskell J.A."/>
            <person name="Kersten P."/>
            <person name="St John F."/>
            <person name="Glasner J."/>
            <person name="Sabat G."/>
            <person name="Splinter BonDurant S."/>
            <person name="Syed K."/>
            <person name="Yadav J."/>
            <person name="Mgbeahuruike A.C."/>
            <person name="Kovalchuk A."/>
            <person name="Asiegbu F.O."/>
            <person name="Lackner G."/>
            <person name="Hoffmeister D."/>
            <person name="Rencoret J."/>
            <person name="Gutierrez A."/>
            <person name="Sun H."/>
            <person name="Lindquist E."/>
            <person name="Barry K."/>
            <person name="Riley R."/>
            <person name="Grigoriev I.V."/>
            <person name="Henrissat B."/>
            <person name="Kues U."/>
            <person name="Berka R.M."/>
            <person name="Martinez A.T."/>
            <person name="Covert S.F."/>
            <person name="Blanchette R.A."/>
            <person name="Cullen D."/>
        </authorList>
    </citation>
    <scope>NUCLEOTIDE SEQUENCE [LARGE SCALE GENOMIC DNA]</scope>
    <source>
        <strain evidence="6 7">11061_1 CR5-6</strain>
    </source>
</reference>
<evidence type="ECO:0000259" key="5">
    <source>
        <dbReference type="PROSITE" id="PS50011"/>
    </source>
</evidence>
<keyword evidence="4" id="KW-0067">ATP-binding</keyword>
<proteinExistence type="predicted"/>
<dbReference type="GO" id="GO:0004674">
    <property type="term" value="F:protein serine/threonine kinase activity"/>
    <property type="evidence" value="ECO:0007669"/>
    <property type="project" value="TreeGrafter"/>
</dbReference>
<accession>A0A0C3RVG5</accession>
<dbReference type="STRING" id="745531.A0A0C3RVG5"/>
<dbReference type="Proteomes" id="UP000053257">
    <property type="component" value="Unassembled WGS sequence"/>
</dbReference>
<dbReference type="AlphaFoldDB" id="A0A0C3RVG5"/>
<evidence type="ECO:0000256" key="4">
    <source>
        <dbReference type="ARBA" id="ARBA00022840"/>
    </source>
</evidence>
<keyword evidence="2" id="KW-0547">Nucleotide-binding</keyword>
<sequence length="423" mass="47449">MSNQLDSATQTNSALRAKNTVSLKFRSYPCGNCNHVASRFECLIDLHHMISHAHKNVRRQPTNIRISTREHAVLPGPWDRIGRGIYEDTIQLLAKHTCANHGGKSALADHSFRTLRSLEPCEMNGISGHHEISLLKYITAQKDAVRTLTKLAEQLDCLDTKFCSALISDEDRIVDIFRDLHHNDRDSVLALRDKGARNFMDMIDLILRNDITLGAYTPSKISRAIAPSTRRALYRDAVRVAQRSLQLPTRIVLSNISIQPWDNYAAGSFGVVYKALHKGHDIAFKLLHDQPGPITRDNSRSQAFCKEAAILLYLKHPNICPLIGIYILEAPKGNKAGFVTPWISKGNVVEFLTKRRGGWEKPIVLKFIHEILLGLSYLHEMGIIHADLHPSNILVDDAEHIQLIDFGLSNFSNSTLITAGTLR</sequence>
<name>A0A0C3RVG5_PHLG1</name>
<evidence type="ECO:0000256" key="1">
    <source>
        <dbReference type="ARBA" id="ARBA00022679"/>
    </source>
</evidence>
<dbReference type="GO" id="GO:0005524">
    <property type="term" value="F:ATP binding"/>
    <property type="evidence" value="ECO:0007669"/>
    <property type="project" value="UniProtKB-KW"/>
</dbReference>
<organism evidence="6 7">
    <name type="scientific">Phlebiopsis gigantea (strain 11061_1 CR5-6)</name>
    <name type="common">White-rot fungus</name>
    <name type="synonym">Peniophora gigantea</name>
    <dbReference type="NCBI Taxonomy" id="745531"/>
    <lineage>
        <taxon>Eukaryota</taxon>
        <taxon>Fungi</taxon>
        <taxon>Dikarya</taxon>
        <taxon>Basidiomycota</taxon>
        <taxon>Agaricomycotina</taxon>
        <taxon>Agaricomycetes</taxon>
        <taxon>Polyporales</taxon>
        <taxon>Phanerochaetaceae</taxon>
        <taxon>Phlebiopsis</taxon>
    </lineage>
</organism>
<dbReference type="OrthoDB" id="4062651at2759"/>
<dbReference type="PANTHER" id="PTHR44329:SF288">
    <property type="entry name" value="MITOGEN-ACTIVATED PROTEIN KINASE KINASE KINASE 20"/>
    <property type="match status" value="1"/>
</dbReference>
<dbReference type="EMBL" id="KN840548">
    <property type="protein sequence ID" value="KIP05266.1"/>
    <property type="molecule type" value="Genomic_DNA"/>
</dbReference>
<keyword evidence="1" id="KW-0808">Transferase</keyword>